<protein>
    <submittedName>
        <fullName evidence="1">Uncharacterized protein</fullName>
    </submittedName>
</protein>
<dbReference type="VEuPathDB" id="FungiDB:ASPCADRAFT_208470"/>
<evidence type="ECO:0000313" key="2">
    <source>
        <dbReference type="Proteomes" id="UP000188318"/>
    </source>
</evidence>
<accession>A0A1R3RK04</accession>
<dbReference type="Proteomes" id="UP000188318">
    <property type="component" value="Unassembled WGS sequence"/>
</dbReference>
<dbReference type="EMBL" id="KV907501">
    <property type="protein sequence ID" value="OOF94807.1"/>
    <property type="molecule type" value="Genomic_DNA"/>
</dbReference>
<reference evidence="2" key="1">
    <citation type="journal article" date="2017" name="Genome Biol.">
        <title>Comparative genomics reveals high biological diversity and specific adaptations in the industrially and medically important fungal genus Aspergillus.</title>
        <authorList>
            <person name="de Vries R.P."/>
            <person name="Riley R."/>
            <person name="Wiebenga A."/>
            <person name="Aguilar-Osorio G."/>
            <person name="Amillis S."/>
            <person name="Uchima C.A."/>
            <person name="Anderluh G."/>
            <person name="Asadollahi M."/>
            <person name="Askin M."/>
            <person name="Barry K."/>
            <person name="Battaglia E."/>
            <person name="Bayram O."/>
            <person name="Benocci T."/>
            <person name="Braus-Stromeyer S.A."/>
            <person name="Caldana C."/>
            <person name="Canovas D."/>
            <person name="Cerqueira G.C."/>
            <person name="Chen F."/>
            <person name="Chen W."/>
            <person name="Choi C."/>
            <person name="Clum A."/>
            <person name="Dos Santos R.A."/>
            <person name="Damasio A.R."/>
            <person name="Diallinas G."/>
            <person name="Emri T."/>
            <person name="Fekete E."/>
            <person name="Flipphi M."/>
            <person name="Freyberg S."/>
            <person name="Gallo A."/>
            <person name="Gournas C."/>
            <person name="Habgood R."/>
            <person name="Hainaut M."/>
            <person name="Harispe M.L."/>
            <person name="Henrissat B."/>
            <person name="Hilden K.S."/>
            <person name="Hope R."/>
            <person name="Hossain A."/>
            <person name="Karabika E."/>
            <person name="Karaffa L."/>
            <person name="Karanyi Z."/>
            <person name="Krasevec N."/>
            <person name="Kuo A."/>
            <person name="Kusch H."/>
            <person name="LaButti K."/>
            <person name="Lagendijk E.L."/>
            <person name="Lapidus A."/>
            <person name="Levasseur A."/>
            <person name="Lindquist E."/>
            <person name="Lipzen A."/>
            <person name="Logrieco A.F."/>
            <person name="MacCabe A."/>
            <person name="Maekelae M.R."/>
            <person name="Malavazi I."/>
            <person name="Melin P."/>
            <person name="Meyer V."/>
            <person name="Mielnichuk N."/>
            <person name="Miskei M."/>
            <person name="Molnar A.P."/>
            <person name="Mule G."/>
            <person name="Ngan C.Y."/>
            <person name="Orejas M."/>
            <person name="Orosz E."/>
            <person name="Ouedraogo J.P."/>
            <person name="Overkamp K.M."/>
            <person name="Park H.-S."/>
            <person name="Perrone G."/>
            <person name="Piumi F."/>
            <person name="Punt P.J."/>
            <person name="Ram A.F."/>
            <person name="Ramon A."/>
            <person name="Rauscher S."/>
            <person name="Record E."/>
            <person name="Riano-Pachon D.M."/>
            <person name="Robert V."/>
            <person name="Roehrig J."/>
            <person name="Ruller R."/>
            <person name="Salamov A."/>
            <person name="Salih N.S."/>
            <person name="Samson R.A."/>
            <person name="Sandor E."/>
            <person name="Sanguinetti M."/>
            <person name="Schuetze T."/>
            <person name="Sepcic K."/>
            <person name="Shelest E."/>
            <person name="Sherlock G."/>
            <person name="Sophianopoulou V."/>
            <person name="Squina F.M."/>
            <person name="Sun H."/>
            <person name="Susca A."/>
            <person name="Todd R.B."/>
            <person name="Tsang A."/>
            <person name="Unkles S.E."/>
            <person name="van de Wiele N."/>
            <person name="van Rossen-Uffink D."/>
            <person name="Oliveira J.V."/>
            <person name="Vesth T.C."/>
            <person name="Visser J."/>
            <person name="Yu J.-H."/>
            <person name="Zhou M."/>
            <person name="Andersen M.R."/>
            <person name="Archer D.B."/>
            <person name="Baker S.E."/>
            <person name="Benoit I."/>
            <person name="Brakhage A.A."/>
            <person name="Braus G.H."/>
            <person name="Fischer R."/>
            <person name="Frisvad J.C."/>
            <person name="Goldman G.H."/>
            <person name="Houbraken J."/>
            <person name="Oakley B."/>
            <person name="Pocsi I."/>
            <person name="Scazzocchio C."/>
            <person name="Seiboth B."/>
            <person name="vanKuyk P.A."/>
            <person name="Wortman J."/>
            <person name="Dyer P.S."/>
            <person name="Grigoriev I.V."/>
        </authorList>
    </citation>
    <scope>NUCLEOTIDE SEQUENCE [LARGE SCALE GENOMIC DNA]</scope>
    <source>
        <strain evidence="2">ITEM 5010</strain>
    </source>
</reference>
<gene>
    <name evidence="1" type="ORF">ASPCADRAFT_208470</name>
</gene>
<dbReference type="AlphaFoldDB" id="A0A1R3RK04"/>
<organism evidence="1 2">
    <name type="scientific">Aspergillus carbonarius (strain ITEM 5010)</name>
    <dbReference type="NCBI Taxonomy" id="602072"/>
    <lineage>
        <taxon>Eukaryota</taxon>
        <taxon>Fungi</taxon>
        <taxon>Dikarya</taxon>
        <taxon>Ascomycota</taxon>
        <taxon>Pezizomycotina</taxon>
        <taxon>Eurotiomycetes</taxon>
        <taxon>Eurotiomycetidae</taxon>
        <taxon>Eurotiales</taxon>
        <taxon>Aspergillaceae</taxon>
        <taxon>Aspergillus</taxon>
        <taxon>Aspergillus subgen. Circumdati</taxon>
    </lineage>
</organism>
<evidence type="ECO:0000313" key="1">
    <source>
        <dbReference type="EMBL" id="OOF94807.1"/>
    </source>
</evidence>
<name>A0A1R3RK04_ASPC5</name>
<sequence length="65" mass="7361">MPCRATFRTALVYSELAVSFSHAYNLAAQEYRSGMIKIRNNCMHQPVIHLPLDIPVSSYNTVMSD</sequence>
<proteinExistence type="predicted"/>
<keyword evidence="2" id="KW-1185">Reference proteome</keyword>